<comment type="caution">
    <text evidence="1">The sequence shown here is derived from an EMBL/GenBank/DDBJ whole genome shotgun (WGS) entry which is preliminary data.</text>
</comment>
<dbReference type="Proteomes" id="UP001317191">
    <property type="component" value="Unassembled WGS sequence"/>
</dbReference>
<gene>
    <name evidence="1" type="ORF">NAT50_09225</name>
</gene>
<dbReference type="PANTHER" id="PTHR31270">
    <property type="entry name" value="GLUTAMINYL-PEPTIDE CYCLOTRANSFERASE"/>
    <property type="match status" value="1"/>
</dbReference>
<dbReference type="Pfam" id="PF05096">
    <property type="entry name" value="Glu_cyclase_2"/>
    <property type="match status" value="1"/>
</dbReference>
<dbReference type="Gene3D" id="2.130.10.10">
    <property type="entry name" value="YVTN repeat-like/Quinoprotein amine dehydrogenase"/>
    <property type="match status" value="1"/>
</dbReference>
<dbReference type="PANTHER" id="PTHR31270:SF1">
    <property type="entry name" value="GLUTAMINYL-PEPTIDE CYCLOTRANSFERASE"/>
    <property type="match status" value="1"/>
</dbReference>
<organism evidence="1 2">
    <name type="scientific">Flavobacterium luminosum</name>
    <dbReference type="NCBI Taxonomy" id="2949086"/>
    <lineage>
        <taxon>Bacteria</taxon>
        <taxon>Pseudomonadati</taxon>
        <taxon>Bacteroidota</taxon>
        <taxon>Flavobacteriia</taxon>
        <taxon>Flavobacteriales</taxon>
        <taxon>Flavobacteriaceae</taxon>
        <taxon>Flavobacterium</taxon>
    </lineage>
</organism>
<reference evidence="1 2" key="1">
    <citation type="submission" date="2022-05" db="EMBL/GenBank/DDBJ databases">
        <title>Flavobacterium sp., isolated from activated sludge.</title>
        <authorList>
            <person name="Ran Q."/>
        </authorList>
    </citation>
    <scope>NUCLEOTIDE SEQUENCE [LARGE SCALE GENOMIC DNA]</scope>
    <source>
        <strain evidence="1 2">HXWNR70</strain>
    </source>
</reference>
<dbReference type="EMBL" id="JAMLJM010000006">
    <property type="protein sequence ID" value="MCL9809536.1"/>
    <property type="molecule type" value="Genomic_DNA"/>
</dbReference>
<evidence type="ECO:0000313" key="2">
    <source>
        <dbReference type="Proteomes" id="UP001317191"/>
    </source>
</evidence>
<dbReference type="InterPro" id="IPR015943">
    <property type="entry name" value="WD40/YVTN_repeat-like_dom_sf"/>
</dbReference>
<sequence length="347" mass="39736">MKKYNLLTFILLVFLLTNCSGDKKNLFSIDDSKFKLLYHQGDPISLELTNKKEKNIDSVIYFNGEKRIGSVKGNSVLTYRLTDEKLGYHTLKAVVYFEGDSTKVESRIELVSPIEPKLLTYTIINTYPHDTKAYTQGLEFYRDTLIEGTGRNGLSSLRKTNYKTGEVFKKIDLDSKYFGEGITVLNNKIYQLTWQENTGFVYNADNLKLEKTFQYTRKMEGWGLTNDGTYLYQSDGSEKIWLLDPKTLKDVNYINVYTSNNKIKAINELEWINGKIYANVYQMDAITIIDPKSGAVEAVVDLSALKSKVTPHPDLDVLNGIAYNPKTKTIFVTGKNWDKMFEIKINN</sequence>
<name>A0ABT0TQI7_9FLAO</name>
<dbReference type="InterPro" id="IPR007788">
    <property type="entry name" value="QCT"/>
</dbReference>
<keyword evidence="2" id="KW-1185">Reference proteome</keyword>
<protein>
    <submittedName>
        <fullName evidence="1">Glutaminyl-peptide cyclotransferase</fullName>
    </submittedName>
</protein>
<accession>A0ABT0TQI7</accession>
<dbReference type="SUPFAM" id="SSF50969">
    <property type="entry name" value="YVTN repeat-like/Quinoprotein amine dehydrogenase"/>
    <property type="match status" value="1"/>
</dbReference>
<proteinExistence type="predicted"/>
<dbReference type="RefSeq" id="WP_250592984.1">
    <property type="nucleotide sequence ID" value="NZ_JAMLJM010000006.1"/>
</dbReference>
<dbReference type="InterPro" id="IPR011044">
    <property type="entry name" value="Quino_amine_DH_bsu"/>
</dbReference>
<evidence type="ECO:0000313" key="1">
    <source>
        <dbReference type="EMBL" id="MCL9809536.1"/>
    </source>
</evidence>